<dbReference type="Gene3D" id="1.25.10.10">
    <property type="entry name" value="Leucine-rich Repeat Variant"/>
    <property type="match status" value="1"/>
</dbReference>
<dbReference type="GO" id="GO:0030036">
    <property type="term" value="P:actin cytoskeleton organization"/>
    <property type="evidence" value="ECO:0007669"/>
    <property type="project" value="InterPro"/>
</dbReference>
<feature type="compositionally biased region" description="Basic and acidic residues" evidence="1">
    <location>
        <begin position="165"/>
        <end position="180"/>
    </location>
</feature>
<feature type="compositionally biased region" description="Basic and acidic residues" evidence="1">
    <location>
        <begin position="270"/>
        <end position="303"/>
    </location>
</feature>
<evidence type="ECO:0000259" key="2">
    <source>
        <dbReference type="SMART" id="SM01140"/>
    </source>
</evidence>
<evidence type="ECO:0000313" key="4">
    <source>
        <dbReference type="Proteomes" id="UP000701801"/>
    </source>
</evidence>
<dbReference type="EMBL" id="CAJVRM010000205">
    <property type="protein sequence ID" value="CAG8977101.1"/>
    <property type="molecule type" value="Genomic_DNA"/>
</dbReference>
<reference evidence="3" key="1">
    <citation type="submission" date="2021-07" db="EMBL/GenBank/DDBJ databases">
        <authorList>
            <person name="Durling M."/>
        </authorList>
    </citation>
    <scope>NUCLEOTIDE SEQUENCE</scope>
</reference>
<name>A0A9N9Q7T2_9HELO</name>
<feature type="compositionally biased region" description="Polar residues" evidence="1">
    <location>
        <begin position="227"/>
        <end position="269"/>
    </location>
</feature>
<dbReference type="InterPro" id="IPR016024">
    <property type="entry name" value="ARM-type_fold"/>
</dbReference>
<dbReference type="Pfam" id="PF06371">
    <property type="entry name" value="Drf_GBD"/>
    <property type="match status" value="1"/>
</dbReference>
<feature type="compositionally biased region" description="Basic and acidic residues" evidence="1">
    <location>
        <begin position="407"/>
        <end position="416"/>
    </location>
</feature>
<dbReference type="GO" id="GO:0031267">
    <property type="term" value="F:small GTPase binding"/>
    <property type="evidence" value="ECO:0007669"/>
    <property type="project" value="InterPro"/>
</dbReference>
<feature type="compositionally biased region" description="Low complexity" evidence="1">
    <location>
        <begin position="822"/>
        <end position="838"/>
    </location>
</feature>
<protein>
    <recommendedName>
        <fullName evidence="2">Formin GTPase-binding domain-containing protein</fullName>
    </recommendedName>
</protein>
<feature type="domain" description="Formin GTPase-binding" evidence="2">
    <location>
        <begin position="338"/>
        <end position="613"/>
    </location>
</feature>
<comment type="caution">
    <text evidence="3">The sequence shown here is derived from an EMBL/GenBank/DDBJ whole genome shotgun (WGS) entry which is preliminary data.</text>
</comment>
<feature type="compositionally biased region" description="Polar residues" evidence="1">
    <location>
        <begin position="393"/>
        <end position="406"/>
    </location>
</feature>
<organism evidence="3 4">
    <name type="scientific">Hymenoscyphus albidus</name>
    <dbReference type="NCBI Taxonomy" id="595503"/>
    <lineage>
        <taxon>Eukaryota</taxon>
        <taxon>Fungi</taxon>
        <taxon>Dikarya</taxon>
        <taxon>Ascomycota</taxon>
        <taxon>Pezizomycotina</taxon>
        <taxon>Leotiomycetes</taxon>
        <taxon>Helotiales</taxon>
        <taxon>Helotiaceae</taxon>
        <taxon>Hymenoscyphus</taxon>
    </lineage>
</organism>
<gene>
    <name evidence="3" type="ORF">HYALB_00011346</name>
</gene>
<dbReference type="SUPFAM" id="SSF48371">
    <property type="entry name" value="ARM repeat"/>
    <property type="match status" value="1"/>
</dbReference>
<dbReference type="GO" id="GO:0003779">
    <property type="term" value="F:actin binding"/>
    <property type="evidence" value="ECO:0007669"/>
    <property type="project" value="InterPro"/>
</dbReference>
<dbReference type="OrthoDB" id="2155261at2759"/>
<feature type="region of interest" description="Disordered" evidence="1">
    <location>
        <begin position="819"/>
        <end position="843"/>
    </location>
</feature>
<feature type="compositionally biased region" description="Basic and acidic residues" evidence="1">
    <location>
        <begin position="441"/>
        <end position="463"/>
    </location>
</feature>
<dbReference type="InterPro" id="IPR010473">
    <property type="entry name" value="GTPase-bd"/>
</dbReference>
<accession>A0A9N9Q7T2</accession>
<dbReference type="SMART" id="SM01140">
    <property type="entry name" value="Drf_GBD"/>
    <property type="match status" value="1"/>
</dbReference>
<feature type="compositionally biased region" description="Basic and acidic residues" evidence="1">
    <location>
        <begin position="332"/>
        <end position="344"/>
    </location>
</feature>
<feature type="region of interest" description="Disordered" evidence="1">
    <location>
        <begin position="385"/>
        <end position="464"/>
    </location>
</feature>
<keyword evidence="4" id="KW-1185">Reference proteome</keyword>
<evidence type="ECO:0000256" key="1">
    <source>
        <dbReference type="SAM" id="MobiDB-lite"/>
    </source>
</evidence>
<dbReference type="AlphaFoldDB" id="A0A9N9Q7T2"/>
<proteinExistence type="predicted"/>
<feature type="compositionally biased region" description="Low complexity" evidence="1">
    <location>
        <begin position="181"/>
        <end position="190"/>
    </location>
</feature>
<dbReference type="Proteomes" id="UP000701801">
    <property type="component" value="Unassembled WGS sequence"/>
</dbReference>
<evidence type="ECO:0000313" key="3">
    <source>
        <dbReference type="EMBL" id="CAG8977101.1"/>
    </source>
</evidence>
<feature type="region of interest" description="Disordered" evidence="1">
    <location>
        <begin position="225"/>
        <end position="344"/>
    </location>
</feature>
<sequence>MASQYLSTPETYQRTRSSVLKSFIHKRSPSAGDALPPPTDVFIAMPAYDCGPTLPFVPQENPHNSRALGERQENRQSQPPPSPAKRSKEGKRPRTSGEGGLHYKSLHKKTLSSISLKSLAGKDGTSKPPKTKDAASMRAKKTKSASNFATLLSRPKSSKSLQKQALEDEARAAKDKENRSPQRSPIISSPVTACRPPIYAQFSSEHFTKQPLGGKFVEDEIDLYTPENYSPGKQRNFYNVQDSQPSLTQRDGAQRPKSTYLPSNYSVQDISRKPSRESERRSVELDRRDVSGEKRSSCERRTTEPSNSSDRVAPSRGQRVLAAVSSFGSGSLKKDDSDPLLEDKDIDREFEAMLDRRNIPENMRGKMRSLTIKMKRDFVKQDWAETAAARNSRPGTNGSNSSAEPTTDTHEVEVKSKRPRSRTFTLSRASSKESSSGPKSKKPEESFKRHSRMKSSDSTKGDNKALTTAGAVAQTLIAKAKGQTPEDFVTYLRKTRQPEKVEVGRLHKLRLLLRNETVAWTDDFVGQGGMAEMVGLLHRTMEVEWREEHEDALLHEVLLCLKALSTTALALEYLDDIQSTLFPALLHMIFDEEKKGPSEFTTRNIITSLLFTYLKSAPLALRTLRAETILSYLRNQDPSESQRPVDFVMDMRRPRPYTVWNKEVSNVTKEVFWIFLHNLNVVSLPRVSKDNIHDTTSTSIASSGPNGLDVSNPYHVYMAKHFPPELPPVPAAPYVGGVEWEATNYLASHLDLVNGIMACLPTQAERNDLREQMRVSGWEKCMGGTLRLCKEKFYGGVHAGLRCWVAAAAEDGWNTREVRCGPSTEGSSPKKSPKKAVPVQEAPKIQMKLSFGGDGQTREISNGGGGWL</sequence>
<dbReference type="InterPro" id="IPR011989">
    <property type="entry name" value="ARM-like"/>
</dbReference>
<feature type="region of interest" description="Disordered" evidence="1">
    <location>
        <begin position="52"/>
        <end position="192"/>
    </location>
</feature>